<evidence type="ECO:0000256" key="1">
    <source>
        <dbReference type="ARBA" id="ARBA00022475"/>
    </source>
</evidence>
<evidence type="ECO:0000313" key="12">
    <source>
        <dbReference type="Proteomes" id="UP000824201"/>
    </source>
</evidence>
<keyword evidence="1 10" id="KW-1003">Cell membrane</keyword>
<dbReference type="Pfam" id="PF02660">
    <property type="entry name" value="G3P_acyltransf"/>
    <property type="match status" value="1"/>
</dbReference>
<feature type="transmembrane region" description="Helical" evidence="10">
    <location>
        <begin position="6"/>
        <end position="23"/>
    </location>
</feature>
<keyword evidence="11" id="KW-0012">Acyltransferase</keyword>
<dbReference type="EMBL" id="DVHN01000056">
    <property type="protein sequence ID" value="HIR88323.1"/>
    <property type="molecule type" value="Genomic_DNA"/>
</dbReference>
<dbReference type="InterPro" id="IPR003811">
    <property type="entry name" value="G3P_acylTferase_PlsY"/>
</dbReference>
<comment type="function">
    <text evidence="10">Catalyzes the transfer of an acyl group from acyl-phosphate (acyl-PO(4)) to glycerol-3-phosphate (G3P) to form lysophosphatidic acid (LPA). This enzyme utilizes acyl-phosphate as fatty acyl donor, but not acyl-CoA or acyl-ACP.</text>
</comment>
<reference evidence="11" key="1">
    <citation type="submission" date="2020-10" db="EMBL/GenBank/DDBJ databases">
        <authorList>
            <person name="Gilroy R."/>
        </authorList>
    </citation>
    <scope>NUCLEOTIDE SEQUENCE</scope>
    <source>
        <strain evidence="11">ChiW13-3771</strain>
    </source>
</reference>
<proteinExistence type="inferred from homology"/>
<dbReference type="PANTHER" id="PTHR30309:SF0">
    <property type="entry name" value="GLYCEROL-3-PHOSPHATE ACYLTRANSFERASE-RELATED"/>
    <property type="match status" value="1"/>
</dbReference>
<keyword evidence="6 10" id="KW-0443">Lipid metabolism</keyword>
<dbReference type="GO" id="GO:0008654">
    <property type="term" value="P:phospholipid biosynthetic process"/>
    <property type="evidence" value="ECO:0007669"/>
    <property type="project" value="UniProtKB-UniRule"/>
</dbReference>
<evidence type="ECO:0000256" key="7">
    <source>
        <dbReference type="ARBA" id="ARBA00023136"/>
    </source>
</evidence>
<comment type="catalytic activity">
    <reaction evidence="10">
        <text>an acyl phosphate + sn-glycerol 3-phosphate = a 1-acyl-sn-glycero-3-phosphate + phosphate</text>
        <dbReference type="Rhea" id="RHEA:34075"/>
        <dbReference type="ChEBI" id="CHEBI:43474"/>
        <dbReference type="ChEBI" id="CHEBI:57597"/>
        <dbReference type="ChEBI" id="CHEBI:57970"/>
        <dbReference type="ChEBI" id="CHEBI:59918"/>
        <dbReference type="EC" id="2.3.1.275"/>
    </reaction>
</comment>
<keyword evidence="8 10" id="KW-0594">Phospholipid biosynthesis</keyword>
<name>A0A9D1EEA6_9FIRM</name>
<feature type="transmembrane region" description="Helical" evidence="10">
    <location>
        <begin position="53"/>
        <end position="74"/>
    </location>
</feature>
<accession>A0A9D1EEA6</accession>
<evidence type="ECO:0000256" key="9">
    <source>
        <dbReference type="ARBA" id="ARBA00023264"/>
    </source>
</evidence>
<evidence type="ECO:0000256" key="10">
    <source>
        <dbReference type="HAMAP-Rule" id="MF_01043"/>
    </source>
</evidence>
<comment type="similarity">
    <text evidence="10">Belongs to the PlsY family.</text>
</comment>
<feature type="transmembrane region" description="Helical" evidence="10">
    <location>
        <begin position="142"/>
        <end position="161"/>
    </location>
</feature>
<keyword evidence="5 10" id="KW-1133">Transmembrane helix</keyword>
<keyword evidence="2 10" id="KW-0444">Lipid biosynthesis</keyword>
<evidence type="ECO:0000256" key="6">
    <source>
        <dbReference type="ARBA" id="ARBA00023098"/>
    </source>
</evidence>
<dbReference type="GO" id="GO:0005886">
    <property type="term" value="C:plasma membrane"/>
    <property type="evidence" value="ECO:0007669"/>
    <property type="project" value="UniProtKB-SubCell"/>
</dbReference>
<reference evidence="11" key="2">
    <citation type="journal article" date="2021" name="PeerJ">
        <title>Extensive microbial diversity within the chicken gut microbiome revealed by metagenomics and culture.</title>
        <authorList>
            <person name="Gilroy R."/>
            <person name="Ravi A."/>
            <person name="Getino M."/>
            <person name="Pursley I."/>
            <person name="Horton D.L."/>
            <person name="Alikhan N.F."/>
            <person name="Baker D."/>
            <person name="Gharbi K."/>
            <person name="Hall N."/>
            <person name="Watson M."/>
            <person name="Adriaenssens E.M."/>
            <person name="Foster-Nyarko E."/>
            <person name="Jarju S."/>
            <person name="Secka A."/>
            <person name="Antonio M."/>
            <person name="Oren A."/>
            <person name="Chaudhuri R.R."/>
            <person name="La Ragione R."/>
            <person name="Hildebrand F."/>
            <person name="Pallen M.J."/>
        </authorList>
    </citation>
    <scope>NUCLEOTIDE SEQUENCE</scope>
    <source>
        <strain evidence="11">ChiW13-3771</strain>
    </source>
</reference>
<dbReference type="NCBIfam" id="TIGR00023">
    <property type="entry name" value="glycerol-3-phosphate 1-O-acyltransferase PlsY"/>
    <property type="match status" value="1"/>
</dbReference>
<dbReference type="PANTHER" id="PTHR30309">
    <property type="entry name" value="INNER MEMBRANE PROTEIN YGIH"/>
    <property type="match status" value="1"/>
</dbReference>
<comment type="subunit">
    <text evidence="10">Probably interacts with PlsX.</text>
</comment>
<keyword evidence="7 10" id="KW-0472">Membrane</keyword>
<dbReference type="GO" id="GO:0043772">
    <property type="term" value="F:acyl-phosphate glycerol-3-phosphate acyltransferase activity"/>
    <property type="evidence" value="ECO:0007669"/>
    <property type="project" value="UniProtKB-UniRule"/>
</dbReference>
<sequence length="211" mass="23387">MIRILLLIIGYCCGLIETGYWYGRLKGIDIRKEGSGNSGATNSLRVMGKKAGLIVFLGDVLKCLIPCLIVLWIFKQKEPGNAYLYMVYTATGVILGHNYPCYMNFKGGKGIACTAALILMLDWRTTLVCLALFIITVAITRFVSLGSLLVVTALFIMSVCFTQQGAYQLNASVRMEFCAVILFLTVLAYWRHRANIVRLLHGTENKIGGKK</sequence>
<dbReference type="SMART" id="SM01207">
    <property type="entry name" value="G3P_acyltransf"/>
    <property type="match status" value="1"/>
</dbReference>
<keyword evidence="4 10" id="KW-0812">Transmembrane</keyword>
<evidence type="ECO:0000313" key="11">
    <source>
        <dbReference type="EMBL" id="HIR88323.1"/>
    </source>
</evidence>
<evidence type="ECO:0000256" key="8">
    <source>
        <dbReference type="ARBA" id="ARBA00023209"/>
    </source>
</evidence>
<dbReference type="AlphaFoldDB" id="A0A9D1EEA6"/>
<keyword evidence="9 10" id="KW-1208">Phospholipid metabolism</keyword>
<gene>
    <name evidence="10 11" type="primary">plsY</name>
    <name evidence="11" type="ORF">IAC96_05165</name>
</gene>
<keyword evidence="3 10" id="KW-0808">Transferase</keyword>
<evidence type="ECO:0000256" key="3">
    <source>
        <dbReference type="ARBA" id="ARBA00022679"/>
    </source>
</evidence>
<comment type="caution">
    <text evidence="11">The sequence shown here is derived from an EMBL/GenBank/DDBJ whole genome shotgun (WGS) entry which is preliminary data.</text>
</comment>
<evidence type="ECO:0000256" key="4">
    <source>
        <dbReference type="ARBA" id="ARBA00022692"/>
    </source>
</evidence>
<feature type="transmembrane region" description="Helical" evidence="10">
    <location>
        <begin position="173"/>
        <end position="190"/>
    </location>
</feature>
<comment type="subcellular location">
    <subcellularLocation>
        <location evidence="10">Cell membrane</location>
        <topology evidence="10">Multi-pass membrane protein</topology>
    </subcellularLocation>
</comment>
<protein>
    <recommendedName>
        <fullName evidence="10">Glycerol-3-phosphate acyltransferase</fullName>
    </recommendedName>
    <alternativeName>
        <fullName evidence="10">Acyl-PO4 G3P acyltransferase</fullName>
    </alternativeName>
    <alternativeName>
        <fullName evidence="10">Acyl-phosphate--glycerol-3-phosphate acyltransferase</fullName>
    </alternativeName>
    <alternativeName>
        <fullName evidence="10">G3P acyltransferase</fullName>
        <shortName evidence="10">GPAT</shortName>
        <ecNumber evidence="10">2.3.1.275</ecNumber>
    </alternativeName>
    <alternativeName>
        <fullName evidence="10">Lysophosphatidic acid synthase</fullName>
        <shortName evidence="10">LPA synthase</shortName>
    </alternativeName>
</protein>
<dbReference type="EC" id="2.3.1.275" evidence="10"/>
<dbReference type="Proteomes" id="UP000824201">
    <property type="component" value="Unassembled WGS sequence"/>
</dbReference>
<feature type="transmembrane region" description="Helical" evidence="10">
    <location>
        <begin position="80"/>
        <end position="99"/>
    </location>
</feature>
<organism evidence="11 12">
    <name type="scientific">Candidatus Fimimorpha faecalis</name>
    <dbReference type="NCBI Taxonomy" id="2840824"/>
    <lineage>
        <taxon>Bacteria</taxon>
        <taxon>Bacillati</taxon>
        <taxon>Bacillota</taxon>
        <taxon>Clostridia</taxon>
        <taxon>Eubacteriales</taxon>
        <taxon>Candidatus Fimimorpha</taxon>
    </lineage>
</organism>
<dbReference type="HAMAP" id="MF_01043">
    <property type="entry name" value="PlsY"/>
    <property type="match status" value="1"/>
</dbReference>
<evidence type="ECO:0000256" key="5">
    <source>
        <dbReference type="ARBA" id="ARBA00022989"/>
    </source>
</evidence>
<comment type="pathway">
    <text evidence="10">Lipid metabolism; phospholipid metabolism.</text>
</comment>
<evidence type="ECO:0000256" key="2">
    <source>
        <dbReference type="ARBA" id="ARBA00022516"/>
    </source>
</evidence>